<evidence type="ECO:0000313" key="1">
    <source>
        <dbReference type="EMBL" id="KAK9319606.1"/>
    </source>
</evidence>
<reference evidence="2" key="1">
    <citation type="journal article" date="2024" name="Front. Bioeng. Biotechnol.">
        <title>Genome-scale model development and genomic sequencing of the oleaginous clade Lipomyces.</title>
        <authorList>
            <person name="Czajka J.J."/>
            <person name="Han Y."/>
            <person name="Kim J."/>
            <person name="Mondo S.J."/>
            <person name="Hofstad B.A."/>
            <person name="Robles A."/>
            <person name="Haridas S."/>
            <person name="Riley R."/>
            <person name="LaButti K."/>
            <person name="Pangilinan J."/>
            <person name="Andreopoulos W."/>
            <person name="Lipzen A."/>
            <person name="Yan J."/>
            <person name="Wang M."/>
            <person name="Ng V."/>
            <person name="Grigoriev I.V."/>
            <person name="Spatafora J.W."/>
            <person name="Magnuson J.K."/>
            <person name="Baker S.E."/>
            <person name="Pomraning K.R."/>
        </authorList>
    </citation>
    <scope>NUCLEOTIDE SEQUENCE [LARGE SCALE GENOMIC DNA]</scope>
    <source>
        <strain evidence="2">CBS 10300</strain>
    </source>
</reference>
<dbReference type="EMBL" id="MU970174">
    <property type="protein sequence ID" value="KAK9319606.1"/>
    <property type="molecule type" value="Genomic_DNA"/>
</dbReference>
<accession>A0ACC3TF49</accession>
<sequence>MENVTFREPKGSAGRAGHVCINCRLRKKRCDKRLPGCTYCAARSLVCYYIPPSPAPKQGQRTPTQKSSPVYYSPITDSFSPTAENGHTIQRRPSEINSPALPVLANTILLPIGTTSELQNTDNIIHLEVCRIIQEAGQFADDIGSKYFRRIHKWIPILSRRRFHNNLVNFPSQPGADFSILLLTMCLITYQDLNNLDSHSMRESMYLGAKMLYARVQAFIPASVHLIQAGILLSEYEYATGRPDVAYMTIGNCARMAYSLRMNESVNMDTMEAEDYSQAAEEKRNLWWGVVICERTFFCDVKSSTLPFAATLPGVDSVLPSDIDIPGLDTPGTERTQTETRPLLTEIAPGYVGTFVRQAQAAYLVEKTTEALKMADKLVQMRAISALDSELQSFLRIVMDQGRKICGPFCAPAVLSLRALFMLHEAVLSQTASQKLSLDWEKRSLSTLATTTKIVIDIAHIHTSKMTIADCDHLPSSWIYLMRAALSYLERSRSGSVEPNSEHDALKLSLSKIIQRWGTR</sequence>
<name>A0ACC3TF49_9ASCO</name>
<protein>
    <submittedName>
        <fullName evidence="1">Fungal-specific transcription factor domain-containing protein</fullName>
    </submittedName>
</protein>
<evidence type="ECO:0000313" key="2">
    <source>
        <dbReference type="Proteomes" id="UP001489719"/>
    </source>
</evidence>
<comment type="caution">
    <text evidence="1">The sequence shown here is derived from an EMBL/GenBank/DDBJ whole genome shotgun (WGS) entry which is preliminary data.</text>
</comment>
<proteinExistence type="predicted"/>
<organism evidence="1 2">
    <name type="scientific">Lipomyces orientalis</name>
    <dbReference type="NCBI Taxonomy" id="1233043"/>
    <lineage>
        <taxon>Eukaryota</taxon>
        <taxon>Fungi</taxon>
        <taxon>Dikarya</taxon>
        <taxon>Ascomycota</taxon>
        <taxon>Saccharomycotina</taxon>
        <taxon>Lipomycetes</taxon>
        <taxon>Lipomycetales</taxon>
        <taxon>Lipomycetaceae</taxon>
        <taxon>Lipomyces</taxon>
    </lineage>
</organism>
<keyword evidence="2" id="KW-1185">Reference proteome</keyword>
<gene>
    <name evidence="1" type="ORF">V1517DRAFT_331941</name>
</gene>
<dbReference type="Proteomes" id="UP001489719">
    <property type="component" value="Unassembled WGS sequence"/>
</dbReference>